<comment type="caution">
    <text evidence="1">The sequence shown here is derived from an EMBL/GenBank/DDBJ whole genome shotgun (WGS) entry which is preliminary data.</text>
</comment>
<gene>
    <name evidence="1" type="ORF">ATI53_104130</name>
</gene>
<accession>A0A327XXY0</accession>
<reference evidence="1 2" key="1">
    <citation type="submission" date="2018-06" db="EMBL/GenBank/DDBJ databases">
        <title>Genomic Encyclopedia of Archaeal and Bacterial Type Strains, Phase II (KMG-II): from individual species to whole genera.</title>
        <authorList>
            <person name="Goeker M."/>
        </authorList>
    </citation>
    <scope>NUCLEOTIDE SEQUENCE [LARGE SCALE GENOMIC DNA]</scope>
    <source>
        <strain evidence="1 2">DSM 22011</strain>
    </source>
</reference>
<keyword evidence="2" id="KW-1185">Reference proteome</keyword>
<proteinExistence type="predicted"/>
<dbReference type="AlphaFoldDB" id="A0A327XXY0"/>
<evidence type="ECO:0000313" key="1">
    <source>
        <dbReference type="EMBL" id="RAK12796.1"/>
    </source>
</evidence>
<sequence length="58" mass="5991">MRPRLISAVTGGTPIKLAELDPPGMAIPQCPGFYPALTEELANRGAEGISGGRRTSPA</sequence>
<dbReference type="EMBL" id="QLMG01000041">
    <property type="protein sequence ID" value="RAK12796.1"/>
    <property type="molecule type" value="Genomic_DNA"/>
</dbReference>
<dbReference type="Proteomes" id="UP000249165">
    <property type="component" value="Unassembled WGS sequence"/>
</dbReference>
<organism evidence="1 2">
    <name type="scientific">Salipiger aestuarii</name>
    <dbReference type="NCBI Taxonomy" id="568098"/>
    <lineage>
        <taxon>Bacteria</taxon>
        <taxon>Pseudomonadati</taxon>
        <taxon>Pseudomonadota</taxon>
        <taxon>Alphaproteobacteria</taxon>
        <taxon>Rhodobacterales</taxon>
        <taxon>Roseobacteraceae</taxon>
        <taxon>Salipiger</taxon>
    </lineage>
</organism>
<name>A0A327XXY0_9RHOB</name>
<evidence type="ECO:0000313" key="2">
    <source>
        <dbReference type="Proteomes" id="UP000249165"/>
    </source>
</evidence>
<protein>
    <submittedName>
        <fullName evidence="1">Uncharacterized protein</fullName>
    </submittedName>
</protein>